<keyword evidence="2" id="KW-0732">Signal</keyword>
<dbReference type="RefSeq" id="WP_157032098.1">
    <property type="nucleotide sequence ID" value="NZ_KK853997.1"/>
</dbReference>
<evidence type="ECO:0000313" key="4">
    <source>
        <dbReference type="Proteomes" id="UP000027178"/>
    </source>
</evidence>
<protein>
    <submittedName>
        <fullName evidence="3">Uncharacterized protein</fullName>
    </submittedName>
</protein>
<keyword evidence="4" id="KW-1185">Reference proteome</keyword>
<evidence type="ECO:0000256" key="2">
    <source>
        <dbReference type="SAM" id="SignalP"/>
    </source>
</evidence>
<feature type="region of interest" description="Disordered" evidence="1">
    <location>
        <begin position="32"/>
        <end position="69"/>
    </location>
</feature>
<dbReference type="HOGENOM" id="CLU_2770411_0_0_11"/>
<evidence type="ECO:0000256" key="1">
    <source>
        <dbReference type="SAM" id="MobiDB-lite"/>
    </source>
</evidence>
<proteinExistence type="predicted"/>
<evidence type="ECO:0000313" key="3">
    <source>
        <dbReference type="EMBL" id="KDN84111.1"/>
    </source>
</evidence>
<dbReference type="Proteomes" id="UP000027178">
    <property type="component" value="Unassembled WGS sequence"/>
</dbReference>
<reference evidence="3 4" key="1">
    <citation type="submission" date="2014-05" db="EMBL/GenBank/DDBJ databases">
        <title>Draft Genome Sequence of Kitasatospora cheerisanensis KCTC 2395.</title>
        <authorList>
            <person name="Nam D.H."/>
        </authorList>
    </citation>
    <scope>NUCLEOTIDE SEQUENCE [LARGE SCALE GENOMIC DNA]</scope>
    <source>
        <strain evidence="3 4">KCTC 2395</strain>
    </source>
</reference>
<accession>A0A066Z1A5</accession>
<name>A0A066Z1A5_9ACTN</name>
<dbReference type="PATRIC" id="fig|1348663.4.peg.3758"/>
<sequence length="69" mass="6610">MPPGAPGPVMRSAAALLLAAAAVLPAVVELASPSPSTAIGPPLPGPDRAAPPASRPDLRAPGRPPSTCG</sequence>
<organism evidence="3 4">
    <name type="scientific">Kitasatospora cheerisanensis KCTC 2395</name>
    <dbReference type="NCBI Taxonomy" id="1348663"/>
    <lineage>
        <taxon>Bacteria</taxon>
        <taxon>Bacillati</taxon>
        <taxon>Actinomycetota</taxon>
        <taxon>Actinomycetes</taxon>
        <taxon>Kitasatosporales</taxon>
        <taxon>Streptomycetaceae</taxon>
        <taxon>Kitasatospora</taxon>
    </lineage>
</organism>
<dbReference type="AlphaFoldDB" id="A0A066Z1A5"/>
<gene>
    <name evidence="3" type="ORF">KCH_39020</name>
</gene>
<feature type="signal peptide" evidence="2">
    <location>
        <begin position="1"/>
        <end position="31"/>
    </location>
</feature>
<feature type="chain" id="PRO_5001632087" evidence="2">
    <location>
        <begin position="32"/>
        <end position="69"/>
    </location>
</feature>
<comment type="caution">
    <text evidence="3">The sequence shown here is derived from an EMBL/GenBank/DDBJ whole genome shotgun (WGS) entry which is preliminary data.</text>
</comment>
<dbReference type="EMBL" id="JNBY01000093">
    <property type="protein sequence ID" value="KDN84111.1"/>
    <property type="molecule type" value="Genomic_DNA"/>
</dbReference>